<dbReference type="EMBL" id="FXTI01000010">
    <property type="protein sequence ID" value="SMO85741.1"/>
    <property type="molecule type" value="Genomic_DNA"/>
</dbReference>
<proteinExistence type="predicted"/>
<evidence type="ECO:0000313" key="2">
    <source>
        <dbReference type="Proteomes" id="UP000315636"/>
    </source>
</evidence>
<organism evidence="1 2">
    <name type="scientific">Melghirimyces algeriensis</name>
    <dbReference type="NCBI Taxonomy" id="910412"/>
    <lineage>
        <taxon>Bacteria</taxon>
        <taxon>Bacillati</taxon>
        <taxon>Bacillota</taxon>
        <taxon>Bacilli</taxon>
        <taxon>Bacillales</taxon>
        <taxon>Thermoactinomycetaceae</taxon>
        <taxon>Melghirimyces</taxon>
    </lineage>
</organism>
<protein>
    <submittedName>
        <fullName evidence="1">Tfp pilus assembly protein, ATPase PilM</fullName>
    </submittedName>
</protein>
<sequence length="334" mass="39055">MALFPRYALGMEWTDSLLKLVEMKRGFRRVRLMQYMVHPLFKEEMAQQSEVDREEWIQSVREALADRRFKTRNVHLALGNRHVVTAIWKIPEIDSNRMRRWIEKKVIPMWKLPFDDPYFDYQPIGHVWQEGDQQEVMVAAVSRSLVEERVDRIRCCGLEPVSIDLSALSLQRWLDYSDDSLLDHMATLQFFRNGVDVNLFHRGVFQGGRFVPFEMVRFMKNDNLTDMNSMSPMLADPEQIQDYGETLLEVLGKEGPEWMNLELWKKSRVWVLTGEGIDLKQLMMWLQSKETPPVRMATEAKNLMSEKLSLKTSRWLGTTLSVPLGAALTGVQSR</sequence>
<dbReference type="SUPFAM" id="SSF53067">
    <property type="entry name" value="Actin-like ATPase domain"/>
    <property type="match status" value="1"/>
</dbReference>
<reference evidence="1 2" key="1">
    <citation type="submission" date="2017-05" db="EMBL/GenBank/DDBJ databases">
        <authorList>
            <person name="Varghese N."/>
            <person name="Submissions S."/>
        </authorList>
    </citation>
    <scope>NUCLEOTIDE SEQUENCE [LARGE SCALE GENOMIC DNA]</scope>
    <source>
        <strain evidence="1 2">DSM 45474</strain>
    </source>
</reference>
<evidence type="ECO:0000313" key="1">
    <source>
        <dbReference type="EMBL" id="SMO85741.1"/>
    </source>
</evidence>
<dbReference type="Gene3D" id="3.30.420.40">
    <property type="match status" value="2"/>
</dbReference>
<gene>
    <name evidence="1" type="ORF">SAMN06264849_11047</name>
</gene>
<dbReference type="Proteomes" id="UP000315636">
    <property type="component" value="Unassembled WGS sequence"/>
</dbReference>
<dbReference type="OrthoDB" id="2987556at2"/>
<dbReference type="Pfam" id="PF11104">
    <property type="entry name" value="PilM_2"/>
    <property type="match status" value="1"/>
</dbReference>
<accession>A0A521EQP9</accession>
<dbReference type="InterPro" id="IPR005883">
    <property type="entry name" value="PilM"/>
</dbReference>
<keyword evidence="2" id="KW-1185">Reference proteome</keyword>
<dbReference type="Gene3D" id="3.30.1490.300">
    <property type="match status" value="1"/>
</dbReference>
<dbReference type="AlphaFoldDB" id="A0A521EQP9"/>
<name>A0A521EQP9_9BACL</name>
<dbReference type="RefSeq" id="WP_142506331.1">
    <property type="nucleotide sequence ID" value="NZ_FXTI01000010.1"/>
</dbReference>
<dbReference type="InterPro" id="IPR043129">
    <property type="entry name" value="ATPase_NBD"/>
</dbReference>